<evidence type="ECO:0000313" key="2">
    <source>
        <dbReference type="Proteomes" id="UP000717696"/>
    </source>
</evidence>
<dbReference type="OrthoDB" id="7464126at2759"/>
<name>A0A9P9FCZ0_9HYPO</name>
<reference evidence="1" key="1">
    <citation type="journal article" date="2021" name="Nat. Commun.">
        <title>Genetic determinants of endophytism in the Arabidopsis root mycobiome.</title>
        <authorList>
            <person name="Mesny F."/>
            <person name="Miyauchi S."/>
            <person name="Thiergart T."/>
            <person name="Pickel B."/>
            <person name="Atanasova L."/>
            <person name="Karlsson M."/>
            <person name="Huettel B."/>
            <person name="Barry K.W."/>
            <person name="Haridas S."/>
            <person name="Chen C."/>
            <person name="Bauer D."/>
            <person name="Andreopoulos W."/>
            <person name="Pangilinan J."/>
            <person name="LaButti K."/>
            <person name="Riley R."/>
            <person name="Lipzen A."/>
            <person name="Clum A."/>
            <person name="Drula E."/>
            <person name="Henrissat B."/>
            <person name="Kohler A."/>
            <person name="Grigoriev I.V."/>
            <person name="Martin F.M."/>
            <person name="Hacquard S."/>
        </authorList>
    </citation>
    <scope>NUCLEOTIDE SEQUENCE</scope>
    <source>
        <strain evidence="1">MPI-CAGE-AT-0021</strain>
    </source>
</reference>
<dbReference type="AlphaFoldDB" id="A0A9P9FCZ0"/>
<dbReference type="Proteomes" id="UP000717696">
    <property type="component" value="Unassembled WGS sequence"/>
</dbReference>
<protein>
    <submittedName>
        <fullName evidence="1">Uncharacterized protein</fullName>
    </submittedName>
</protein>
<evidence type="ECO:0000313" key="1">
    <source>
        <dbReference type="EMBL" id="KAH7159394.1"/>
    </source>
</evidence>
<proteinExistence type="predicted"/>
<gene>
    <name evidence="1" type="ORF">B0J13DRAFT_108366</name>
</gene>
<organism evidence="1 2">
    <name type="scientific">Dactylonectria estremocensis</name>
    <dbReference type="NCBI Taxonomy" id="1079267"/>
    <lineage>
        <taxon>Eukaryota</taxon>
        <taxon>Fungi</taxon>
        <taxon>Dikarya</taxon>
        <taxon>Ascomycota</taxon>
        <taxon>Pezizomycotina</taxon>
        <taxon>Sordariomycetes</taxon>
        <taxon>Hypocreomycetidae</taxon>
        <taxon>Hypocreales</taxon>
        <taxon>Nectriaceae</taxon>
        <taxon>Dactylonectria</taxon>
    </lineage>
</organism>
<keyword evidence="2" id="KW-1185">Reference proteome</keyword>
<accession>A0A9P9FCZ0</accession>
<sequence length="91" mass="10311">MREVIITYLNYDVFNTQLSTIVVPQISAEAAPSRIIHSIDAAGSVRSLALKLLQSRRQPNYDISKVLADASKHFKSPSVDQFQFYSYAKQY</sequence>
<comment type="caution">
    <text evidence="1">The sequence shown here is derived from an EMBL/GenBank/DDBJ whole genome shotgun (WGS) entry which is preliminary data.</text>
</comment>
<dbReference type="EMBL" id="JAGMUU010000002">
    <property type="protein sequence ID" value="KAH7159394.1"/>
    <property type="molecule type" value="Genomic_DNA"/>
</dbReference>